<evidence type="ECO:0000256" key="3">
    <source>
        <dbReference type="SAM" id="Coils"/>
    </source>
</evidence>
<dbReference type="PROSITE" id="PS51194">
    <property type="entry name" value="HELICASE_CTER"/>
    <property type="match status" value="1"/>
</dbReference>
<accession>A0A089HJ10</accession>
<evidence type="ECO:0000259" key="4">
    <source>
        <dbReference type="PROSITE" id="PS50966"/>
    </source>
</evidence>
<dbReference type="STRING" id="44251.PDUR_08160"/>
<dbReference type="CDD" id="cd18793">
    <property type="entry name" value="SF2_C_SNF"/>
    <property type="match status" value="1"/>
</dbReference>
<keyword evidence="2" id="KW-0862">Zinc</keyword>
<evidence type="ECO:0000256" key="2">
    <source>
        <dbReference type="PROSITE-ProRule" id="PRU00325"/>
    </source>
</evidence>
<evidence type="ECO:0000259" key="6">
    <source>
        <dbReference type="PROSITE" id="PS51194"/>
    </source>
</evidence>
<feature type="domain" description="SWIM-type" evidence="4">
    <location>
        <begin position="51"/>
        <end position="89"/>
    </location>
</feature>
<evidence type="ECO:0000313" key="8">
    <source>
        <dbReference type="Proteomes" id="UP000029409"/>
    </source>
</evidence>
<dbReference type="InterPro" id="IPR038718">
    <property type="entry name" value="SNF2-like_sf"/>
</dbReference>
<dbReference type="AlphaFoldDB" id="A0A089HJ10"/>
<evidence type="ECO:0000256" key="1">
    <source>
        <dbReference type="ARBA" id="ARBA00022801"/>
    </source>
</evidence>
<dbReference type="SMART" id="SM00487">
    <property type="entry name" value="DEXDc"/>
    <property type="match status" value="1"/>
</dbReference>
<dbReference type="SMART" id="SM00490">
    <property type="entry name" value="HELICc"/>
    <property type="match status" value="1"/>
</dbReference>
<keyword evidence="2" id="KW-0863">Zinc-finger</keyword>
<dbReference type="FunFam" id="3.40.50.300:FF:000533">
    <property type="entry name" value="Helicase, Snf2 family"/>
    <property type="match status" value="1"/>
</dbReference>
<dbReference type="GO" id="GO:0016787">
    <property type="term" value="F:hydrolase activity"/>
    <property type="evidence" value="ECO:0007669"/>
    <property type="project" value="UniProtKB-KW"/>
</dbReference>
<feature type="coiled-coil region" evidence="3">
    <location>
        <begin position="1056"/>
        <end position="1083"/>
    </location>
</feature>
<keyword evidence="1" id="KW-0378">Hydrolase</keyword>
<dbReference type="Pfam" id="PF00176">
    <property type="entry name" value="SNF2-rel_dom"/>
    <property type="match status" value="1"/>
</dbReference>
<keyword evidence="8" id="KW-1185">Reference proteome</keyword>
<sequence length="1107" mass="125057">MFFTLRDIRDLCGETFYKRGMSYYKAGRVNKLTFHENENSYTAQVKGSISYKVQINIDSEGDMEVDCTCPAYEDYGCCKHAAATLIAINTLQQKGSTGGKHQNSAQSALFSAVPAQAPATGSKLVQAKTVAKPSYRQAEQFISLFNGTPVDMGKDINMISSGREQLQFEFIIKVQNTPSSIGLSLEMRMGLKRLYVVSKIKQFLECMEQRKPMYFTSQFTFDQEKQCINDADIEFLSVLVLMKNTEKIYKRTGVGYYSYPGTPDGRAMVISPLAWDKLKPLFSKVNAVLEGTGHPGARVELLNEAPPLSFSIGKGGTEGYALTVSGLDKLLLLPDHSCLISDGRIYNQDATNIDRIAQLQQNFSASKRMDLSPLQMEPLVQRVLPALRLMGTVKVKKEVKERIVEPELEPKLFLDYENGELTARVEFHYDAILINPLIKDQAFIENNNIILVRNLQLEDHIIDVMDQSSMRRKEELWAAGSESGIYEALYELIPLLEDSTAIFLTQAVQNLVQERKPYPKVSADLSEGLDWLNISFELEGLDEKEIIRVMQAIVEKKKYIRLRSGAFLSLEEEYFNDFRMVADHLNIGKKDLRAATIRFPSVHALQLPEREKSSKHLKWGKSLRLFLEQLKEPENMDFELPVHMASVLRDYQVRGFQWMKTLSRFRFGGILADDMGLGKTIQSIAYICSELAEISDQSRILIICPASLTYNWANEFARFAPEVRVLVAAGQKAERSELLEGMEEADVVITSYPLLRRDIELYSGKTFHALILDEAQAIKNAASQTAQAVKSITAARKFALTGTPIENSLDELGAIFSVVFPLLFSGRKAFKELPVERISAIVSPFILRRLKKEVLEELPDRIETVQRTELLDEQKKIYLAYLSKHREETEQDLQAEGFQKSRMKILAGITRLRQICCHPALFIENYEGGSGKLEQLLETVKECQASGKRMLVFSQFSSMLKLIRQSLEAAGILPFYLDGATPAGERVEMCRHFNEGEGDAFLISLKAGGTGLNLTGADTVILYDLWWNPAVEEQAIGRAHRMGQRSVVQVIRMVTEGSIEEKILELQQRKKDLIEEVIEAGENSVSRLSEQDIREMLYINGPVRWEC</sequence>
<evidence type="ECO:0000259" key="5">
    <source>
        <dbReference type="PROSITE" id="PS51192"/>
    </source>
</evidence>
<dbReference type="InterPro" id="IPR014001">
    <property type="entry name" value="Helicase_ATP-bd"/>
</dbReference>
<dbReference type="KEGG" id="pdu:PDUR_08160"/>
<dbReference type="PROSITE" id="PS50966">
    <property type="entry name" value="ZF_SWIM"/>
    <property type="match status" value="1"/>
</dbReference>
<dbReference type="PANTHER" id="PTHR10799">
    <property type="entry name" value="SNF2/RAD54 HELICASE FAMILY"/>
    <property type="match status" value="1"/>
</dbReference>
<dbReference type="Gene3D" id="3.40.50.300">
    <property type="entry name" value="P-loop containing nucleotide triphosphate hydrolases"/>
    <property type="match status" value="1"/>
</dbReference>
<dbReference type="InterPro" id="IPR049730">
    <property type="entry name" value="SNF2/RAD54-like_C"/>
</dbReference>
<dbReference type="Pfam" id="PF08455">
    <property type="entry name" value="SNF2_assoc"/>
    <property type="match status" value="1"/>
</dbReference>
<dbReference type="Proteomes" id="UP000029409">
    <property type="component" value="Chromosome"/>
</dbReference>
<proteinExistence type="predicted"/>
<dbReference type="Pfam" id="PF04434">
    <property type="entry name" value="SWIM"/>
    <property type="match status" value="1"/>
</dbReference>
<organism evidence="7 8">
    <name type="scientific">Paenibacillus durus</name>
    <name type="common">Paenibacillus azotofixans</name>
    <dbReference type="NCBI Taxonomy" id="44251"/>
    <lineage>
        <taxon>Bacteria</taxon>
        <taxon>Bacillati</taxon>
        <taxon>Bacillota</taxon>
        <taxon>Bacilli</taxon>
        <taxon>Bacillales</taxon>
        <taxon>Paenibacillaceae</taxon>
        <taxon>Paenibacillus</taxon>
    </lineage>
</organism>
<keyword evidence="3" id="KW-0175">Coiled coil</keyword>
<dbReference type="InterPro" id="IPR001650">
    <property type="entry name" value="Helicase_C-like"/>
</dbReference>
<gene>
    <name evidence="7" type="ORF">PDUR_08160</name>
</gene>
<evidence type="ECO:0008006" key="9">
    <source>
        <dbReference type="Google" id="ProtNLM"/>
    </source>
</evidence>
<feature type="domain" description="Helicase ATP-binding" evidence="5">
    <location>
        <begin position="660"/>
        <end position="822"/>
    </location>
</feature>
<dbReference type="eggNOG" id="COG0553">
    <property type="taxonomic scope" value="Bacteria"/>
</dbReference>
<dbReference type="GO" id="GO:0008270">
    <property type="term" value="F:zinc ion binding"/>
    <property type="evidence" value="ECO:0007669"/>
    <property type="project" value="UniProtKB-KW"/>
</dbReference>
<dbReference type="InterPro" id="IPR027417">
    <property type="entry name" value="P-loop_NTPase"/>
</dbReference>
<protein>
    <recommendedName>
        <fullName evidence="9">Helicase SNF</fullName>
    </recommendedName>
</protein>
<dbReference type="Gene3D" id="3.40.50.10810">
    <property type="entry name" value="Tandem AAA-ATPase domain"/>
    <property type="match status" value="1"/>
</dbReference>
<dbReference type="Pfam" id="PF00271">
    <property type="entry name" value="Helicase_C"/>
    <property type="match status" value="1"/>
</dbReference>
<name>A0A089HJ10_PAEDU</name>
<dbReference type="InterPro" id="IPR000330">
    <property type="entry name" value="SNF2_N"/>
</dbReference>
<dbReference type="InterPro" id="IPR007527">
    <property type="entry name" value="Znf_SWIM"/>
</dbReference>
<dbReference type="InterPro" id="IPR013663">
    <property type="entry name" value="Helicase_SWF/SNF/SWI_bac"/>
</dbReference>
<dbReference type="PROSITE" id="PS51192">
    <property type="entry name" value="HELICASE_ATP_BIND_1"/>
    <property type="match status" value="1"/>
</dbReference>
<dbReference type="SUPFAM" id="SSF52540">
    <property type="entry name" value="P-loop containing nucleoside triphosphate hydrolases"/>
    <property type="match status" value="2"/>
</dbReference>
<feature type="domain" description="Helicase C-terminal" evidence="6">
    <location>
        <begin position="932"/>
        <end position="1082"/>
    </location>
</feature>
<keyword evidence="2" id="KW-0479">Metal-binding</keyword>
<evidence type="ECO:0000313" key="7">
    <source>
        <dbReference type="EMBL" id="AIQ11911.1"/>
    </source>
</evidence>
<dbReference type="GO" id="GO:0005524">
    <property type="term" value="F:ATP binding"/>
    <property type="evidence" value="ECO:0007669"/>
    <property type="project" value="InterPro"/>
</dbReference>
<dbReference type="eggNOG" id="COG4715">
    <property type="taxonomic scope" value="Bacteria"/>
</dbReference>
<dbReference type="EMBL" id="CP009288">
    <property type="protein sequence ID" value="AIQ11911.1"/>
    <property type="molecule type" value="Genomic_DNA"/>
</dbReference>
<reference evidence="7 8" key="1">
    <citation type="submission" date="2014-08" db="EMBL/GenBank/DDBJ databases">
        <title>Comparative genomics of the Paenibacillus odorifer group.</title>
        <authorList>
            <person name="den Bakker H.C."/>
            <person name="Tsai Y.-C."/>
            <person name="Martin N."/>
            <person name="Korlach J."/>
            <person name="Wiedmann M."/>
        </authorList>
    </citation>
    <scope>NUCLEOTIDE SEQUENCE [LARGE SCALE GENOMIC DNA]</scope>
    <source>
        <strain evidence="7 8">DSM 1735</strain>
    </source>
</reference>